<evidence type="ECO:0000313" key="8">
    <source>
        <dbReference type="Proteomes" id="UP000021315"/>
    </source>
</evidence>
<dbReference type="AlphaFoldDB" id="A0A080MAU8"/>
<evidence type="ECO:0000256" key="1">
    <source>
        <dbReference type="ARBA" id="ARBA00000086"/>
    </source>
</evidence>
<dbReference type="Pfam" id="PF00730">
    <property type="entry name" value="HhH-GPD"/>
    <property type="match status" value="1"/>
</dbReference>
<evidence type="ECO:0000256" key="3">
    <source>
        <dbReference type="ARBA" id="ARBA00012000"/>
    </source>
</evidence>
<dbReference type="EC" id="3.2.2.21" evidence="3"/>
<dbReference type="InterPro" id="IPR003265">
    <property type="entry name" value="HhH-GPD_domain"/>
</dbReference>
<keyword evidence="8" id="KW-1185">Reference proteome</keyword>
<evidence type="ECO:0000259" key="6">
    <source>
        <dbReference type="SMART" id="SM00478"/>
    </source>
</evidence>
<dbReference type="InterPro" id="IPR011257">
    <property type="entry name" value="DNA_glycosylase"/>
</dbReference>
<dbReference type="GO" id="GO:0006285">
    <property type="term" value="P:base-excision repair, AP site formation"/>
    <property type="evidence" value="ECO:0007669"/>
    <property type="project" value="TreeGrafter"/>
</dbReference>
<feature type="domain" description="HhH-GPD" evidence="6">
    <location>
        <begin position="47"/>
        <end position="200"/>
    </location>
</feature>
<dbReference type="PROSITE" id="PS00516">
    <property type="entry name" value="ALKYLBASE_DNA_GLYCOS"/>
    <property type="match status" value="1"/>
</dbReference>
<dbReference type="PANTHER" id="PTHR43003">
    <property type="entry name" value="DNA-3-METHYLADENINE GLYCOSYLASE"/>
    <property type="match status" value="1"/>
</dbReference>
<name>A0A080MAU8_9PROT</name>
<evidence type="ECO:0000256" key="4">
    <source>
        <dbReference type="ARBA" id="ARBA00022763"/>
    </source>
</evidence>
<keyword evidence="5" id="KW-0234">DNA repair</keyword>
<evidence type="ECO:0000313" key="7">
    <source>
        <dbReference type="EMBL" id="KFB78447.1"/>
    </source>
</evidence>
<comment type="similarity">
    <text evidence="2">Belongs to the alkylbase DNA glycosidase AlkA family.</text>
</comment>
<keyword evidence="7" id="KW-0378">Hydrolase</keyword>
<dbReference type="STRING" id="1453999.AW06_000060"/>
<comment type="catalytic activity">
    <reaction evidence="1">
        <text>Hydrolysis of alkylated DNA, releasing 3-methyladenine, 3-methylguanine, 7-methylguanine and 7-methyladenine.</text>
        <dbReference type="EC" id="3.2.2.21"/>
    </reaction>
</comment>
<dbReference type="GO" id="GO:0008725">
    <property type="term" value="F:DNA-3-methyladenine glycosylase activity"/>
    <property type="evidence" value="ECO:0007669"/>
    <property type="project" value="TreeGrafter"/>
</dbReference>
<dbReference type="CDD" id="cd00056">
    <property type="entry name" value="ENDO3c"/>
    <property type="match status" value="1"/>
</dbReference>
<dbReference type="SUPFAM" id="SSF48150">
    <property type="entry name" value="DNA-glycosylase"/>
    <property type="match status" value="1"/>
</dbReference>
<protein>
    <recommendedName>
        <fullName evidence="3">DNA-3-methyladenine glycosylase II</fullName>
        <ecNumber evidence="3">3.2.2.21</ecNumber>
    </recommendedName>
</protein>
<dbReference type="FunFam" id="1.10.340.30:FF:000004">
    <property type="entry name" value="DNA-3-methyladenine glycosylase II"/>
    <property type="match status" value="1"/>
</dbReference>
<accession>A0A080MAU8</accession>
<evidence type="ECO:0000256" key="2">
    <source>
        <dbReference type="ARBA" id="ARBA00010817"/>
    </source>
</evidence>
<dbReference type="GO" id="GO:0043916">
    <property type="term" value="F:DNA-7-methylguanine glycosylase activity"/>
    <property type="evidence" value="ECO:0007669"/>
    <property type="project" value="TreeGrafter"/>
</dbReference>
<dbReference type="PANTHER" id="PTHR43003:SF5">
    <property type="entry name" value="DNA-3-METHYLADENINE GLYCOSYLASE"/>
    <property type="match status" value="1"/>
</dbReference>
<dbReference type="EMBL" id="JDST02000003">
    <property type="protein sequence ID" value="KFB78447.1"/>
    <property type="molecule type" value="Genomic_DNA"/>
</dbReference>
<keyword evidence="7" id="KW-0326">Glycosidase</keyword>
<dbReference type="GO" id="GO:0032993">
    <property type="term" value="C:protein-DNA complex"/>
    <property type="evidence" value="ECO:0007669"/>
    <property type="project" value="TreeGrafter"/>
</dbReference>
<dbReference type="Gene3D" id="1.10.340.30">
    <property type="entry name" value="Hypothetical protein, domain 2"/>
    <property type="match status" value="1"/>
</dbReference>
<keyword evidence="4" id="KW-0227">DNA damage</keyword>
<gene>
    <name evidence="7" type="primary">alkA_1</name>
    <name evidence="7" type="ORF">AW06_000060</name>
</gene>
<organism evidence="7 8">
    <name type="scientific">Candidatus Accumulibacter cognatus</name>
    <dbReference type="NCBI Taxonomy" id="2954383"/>
    <lineage>
        <taxon>Bacteria</taxon>
        <taxon>Pseudomonadati</taxon>
        <taxon>Pseudomonadota</taxon>
        <taxon>Betaproteobacteria</taxon>
        <taxon>Candidatus Accumulibacter</taxon>
    </lineage>
</organism>
<dbReference type="SMART" id="SM00478">
    <property type="entry name" value="ENDO3c"/>
    <property type="match status" value="1"/>
</dbReference>
<proteinExistence type="inferred from homology"/>
<dbReference type="InterPro" id="IPR000035">
    <property type="entry name" value="Alkylbase_DNA_glycsylse_CS"/>
</dbReference>
<dbReference type="Gene3D" id="1.10.1670.40">
    <property type="match status" value="1"/>
</dbReference>
<reference evidence="7" key="1">
    <citation type="submission" date="2014-02" db="EMBL/GenBank/DDBJ databases">
        <title>Expanding our view of genomic diversity in Candidatus Accumulibacter clades.</title>
        <authorList>
            <person name="Skennerton C.T."/>
            <person name="Barr J.J."/>
            <person name="Slater F.R."/>
            <person name="Bond P.L."/>
            <person name="Tyson G.W."/>
        </authorList>
    </citation>
    <scope>NUCLEOTIDE SEQUENCE [LARGE SCALE GENOMIC DNA]</scope>
</reference>
<sequence length="206" mass="22920">MTPGYWHQASADLAMLDPVLATLVGRFAGTALVSRGDPFVTLLRSIVGQQISVQAADSVWARFLAAMPPAVTPAAVLAIEAATLRRCGLSARKVEYVVDLARHFDGGQIHPDRWTTMSDAEITAELTTVRGIGVWTAEMFLIFNQLRPDVFPLDDLGLQKAVAIHYCAGERPGRRLLAEYGERWRPWRSVATWYLWRSLDPLPVEY</sequence>
<comment type="caution">
    <text evidence="7">The sequence shown here is derived from an EMBL/GenBank/DDBJ whole genome shotgun (WGS) entry which is preliminary data.</text>
</comment>
<dbReference type="InterPro" id="IPR051912">
    <property type="entry name" value="Alkylbase_DNA_Glycosylase/TA"/>
</dbReference>
<evidence type="ECO:0000256" key="5">
    <source>
        <dbReference type="ARBA" id="ARBA00023204"/>
    </source>
</evidence>
<dbReference type="GO" id="GO:0006307">
    <property type="term" value="P:DNA alkylation repair"/>
    <property type="evidence" value="ECO:0007669"/>
    <property type="project" value="TreeGrafter"/>
</dbReference>
<dbReference type="GO" id="GO:0032131">
    <property type="term" value="F:alkylated DNA binding"/>
    <property type="evidence" value="ECO:0007669"/>
    <property type="project" value="TreeGrafter"/>
</dbReference>
<dbReference type="Proteomes" id="UP000021315">
    <property type="component" value="Unassembled WGS sequence"/>
</dbReference>